<comment type="caution">
    <text evidence="4">The sequence shown here is derived from an EMBL/GenBank/DDBJ whole genome shotgun (WGS) entry which is preliminary data.</text>
</comment>
<proteinExistence type="predicted"/>
<name>A0A430B120_9ENTE</name>
<dbReference type="PANTHER" id="PTHR30185">
    <property type="entry name" value="CRYPTIC BETA-GLUCOSIDE BGL OPERON ANTITERMINATOR"/>
    <property type="match status" value="1"/>
</dbReference>
<accession>A0A430B120</accession>
<protein>
    <recommendedName>
        <fullName evidence="3">Mga helix-turn-helix domain-containing protein</fullName>
    </recommendedName>
</protein>
<dbReference type="AlphaFoldDB" id="A0A430B120"/>
<gene>
    <name evidence="4" type="ORF">CBF29_03785</name>
</gene>
<keyword evidence="2" id="KW-0804">Transcription</keyword>
<sequence>MFLNLLSKSEQKKLSMIELLLHRKDLDSRNVADKLGINQSLVEKYLSELMVEANFLLIDYYTGPNISLTLAPSYAIDELYSHFLARAPAFQLLETLFYSDYGSYELLGVELNLSKSSVIRLIQQINAEIKKYDFYIAKKPLRIAGNEVAVSQFFSILFVEKYQNKQFPENQNLEQELKLVALELQRHFPVAPYFSDTQKLIIMIYVHMIREKNGNFLVMDKEEYPLIDILSKEGKSRLSLGRFEYYLTHHVFNDGESKEEIGQNLRGIFTAVFDAYGYEPEDFESLFPKILFQYLIGVNLQVPYCILNNYLHRFVMLQRRIMTKKIYKTIEIAFKKSTLGDKHQENIEHICYLFSNFFPNYEEKISYKQKVFQLGLFFDTNSEHTEYLKYQIEKFLPYEIFIKIINPLDIFSIPASGDYFDLILSNISIGQSTFSLKYKEYHFIDSTLAPQDIDFITAAVEKYISESAGELSSQ</sequence>
<organism evidence="4 5">
    <name type="scientific">Vagococcus elongatus</name>
    <dbReference type="NCBI Taxonomy" id="180344"/>
    <lineage>
        <taxon>Bacteria</taxon>
        <taxon>Bacillati</taxon>
        <taxon>Bacillota</taxon>
        <taxon>Bacilli</taxon>
        <taxon>Lactobacillales</taxon>
        <taxon>Enterococcaceae</taxon>
        <taxon>Vagococcus</taxon>
    </lineage>
</organism>
<dbReference type="Pfam" id="PF05043">
    <property type="entry name" value="Mga"/>
    <property type="match status" value="1"/>
</dbReference>
<reference evidence="4 5" key="1">
    <citation type="submission" date="2017-05" db="EMBL/GenBank/DDBJ databases">
        <title>Vagococcus spp. assemblies.</title>
        <authorList>
            <person name="Gulvik C.A."/>
        </authorList>
    </citation>
    <scope>NUCLEOTIDE SEQUENCE [LARGE SCALE GENOMIC DNA]</scope>
    <source>
        <strain evidence="4 5">CCUG 51432</strain>
    </source>
</reference>
<evidence type="ECO:0000313" key="5">
    <source>
        <dbReference type="Proteomes" id="UP000287605"/>
    </source>
</evidence>
<dbReference type="EMBL" id="NGKA01000004">
    <property type="protein sequence ID" value="RSU14014.1"/>
    <property type="molecule type" value="Genomic_DNA"/>
</dbReference>
<dbReference type="PANTHER" id="PTHR30185:SF18">
    <property type="entry name" value="TRANSCRIPTIONAL REGULATOR MTLR"/>
    <property type="match status" value="1"/>
</dbReference>
<dbReference type="Proteomes" id="UP000287605">
    <property type="component" value="Unassembled WGS sequence"/>
</dbReference>
<keyword evidence="5" id="KW-1185">Reference proteome</keyword>
<dbReference type="OrthoDB" id="1711164at2"/>
<dbReference type="InterPro" id="IPR007737">
    <property type="entry name" value="Mga_HTH"/>
</dbReference>
<feature type="domain" description="Mga helix-turn-helix" evidence="3">
    <location>
        <begin position="76"/>
        <end position="158"/>
    </location>
</feature>
<dbReference type="InterPro" id="IPR050661">
    <property type="entry name" value="BglG_antiterminators"/>
</dbReference>
<keyword evidence="1" id="KW-0805">Transcription regulation</keyword>
<evidence type="ECO:0000313" key="4">
    <source>
        <dbReference type="EMBL" id="RSU14014.1"/>
    </source>
</evidence>
<evidence type="ECO:0000256" key="1">
    <source>
        <dbReference type="ARBA" id="ARBA00023015"/>
    </source>
</evidence>
<evidence type="ECO:0000259" key="3">
    <source>
        <dbReference type="Pfam" id="PF05043"/>
    </source>
</evidence>
<dbReference type="RefSeq" id="WP_126807506.1">
    <property type="nucleotide sequence ID" value="NZ_NGKA01000004.1"/>
</dbReference>
<evidence type="ECO:0000256" key="2">
    <source>
        <dbReference type="ARBA" id="ARBA00023163"/>
    </source>
</evidence>